<keyword evidence="5 10" id="KW-0805">Transcription regulation</keyword>
<feature type="compositionally biased region" description="Low complexity" evidence="11">
    <location>
        <begin position="123"/>
        <end position="142"/>
    </location>
</feature>
<gene>
    <name evidence="14" type="ORF">V9T40_006647</name>
</gene>
<keyword evidence="2 10" id="KW-0479">Metal-binding</keyword>
<dbReference type="EMBL" id="JBBCAQ010000007">
    <property type="protein sequence ID" value="KAK7602673.1"/>
    <property type="molecule type" value="Genomic_DNA"/>
</dbReference>
<dbReference type="Gene3D" id="1.10.565.10">
    <property type="entry name" value="Retinoid X Receptor"/>
    <property type="match status" value="1"/>
</dbReference>
<dbReference type="GO" id="GO:0032502">
    <property type="term" value="P:developmental process"/>
    <property type="evidence" value="ECO:0007669"/>
    <property type="project" value="UniProtKB-ARBA"/>
</dbReference>
<proteinExistence type="inferred from homology"/>
<dbReference type="Proteomes" id="UP001367676">
    <property type="component" value="Unassembled WGS sequence"/>
</dbReference>
<dbReference type="GO" id="GO:0000122">
    <property type="term" value="P:negative regulation of transcription by RNA polymerase II"/>
    <property type="evidence" value="ECO:0007669"/>
    <property type="project" value="UniProtKB-ARBA"/>
</dbReference>
<feature type="domain" description="NR LBD" evidence="13">
    <location>
        <begin position="144"/>
        <end position="385"/>
    </location>
</feature>
<dbReference type="SMART" id="SM00399">
    <property type="entry name" value="ZnF_C4"/>
    <property type="match status" value="1"/>
</dbReference>
<evidence type="ECO:0000256" key="2">
    <source>
        <dbReference type="ARBA" id="ARBA00022723"/>
    </source>
</evidence>
<keyword evidence="3 10" id="KW-0863">Zinc-finger</keyword>
<accession>A0AAN9Y7B1</accession>
<keyword evidence="8 10" id="KW-0675">Receptor</keyword>
<feature type="domain" description="Nuclear receptor" evidence="12">
    <location>
        <begin position="24"/>
        <end position="101"/>
    </location>
</feature>
<dbReference type="InterPro" id="IPR001723">
    <property type="entry name" value="Nuclear_hrmn_rcpt"/>
</dbReference>
<evidence type="ECO:0000256" key="5">
    <source>
        <dbReference type="ARBA" id="ARBA00023015"/>
    </source>
</evidence>
<dbReference type="InterPro" id="IPR050274">
    <property type="entry name" value="Nuclear_hormone_rcpt_NR2"/>
</dbReference>
<evidence type="ECO:0000256" key="9">
    <source>
        <dbReference type="ARBA" id="ARBA00023242"/>
    </source>
</evidence>
<dbReference type="GO" id="GO:0043565">
    <property type="term" value="F:sequence-specific DNA binding"/>
    <property type="evidence" value="ECO:0007669"/>
    <property type="project" value="InterPro"/>
</dbReference>
<dbReference type="AlphaFoldDB" id="A0AAN9Y7B1"/>
<comment type="subcellular location">
    <subcellularLocation>
        <location evidence="1 10">Nucleus</location>
    </subcellularLocation>
</comment>
<evidence type="ECO:0000256" key="8">
    <source>
        <dbReference type="ARBA" id="ARBA00023170"/>
    </source>
</evidence>
<evidence type="ECO:0000256" key="10">
    <source>
        <dbReference type="RuleBase" id="RU004334"/>
    </source>
</evidence>
<dbReference type="GO" id="GO:0005634">
    <property type="term" value="C:nucleus"/>
    <property type="evidence" value="ECO:0007669"/>
    <property type="project" value="UniProtKB-SubCell"/>
</dbReference>
<evidence type="ECO:0000313" key="15">
    <source>
        <dbReference type="Proteomes" id="UP001367676"/>
    </source>
</evidence>
<evidence type="ECO:0000313" key="14">
    <source>
        <dbReference type="EMBL" id="KAK7602673.1"/>
    </source>
</evidence>
<reference evidence="14 15" key="1">
    <citation type="submission" date="2024-03" db="EMBL/GenBank/DDBJ databases">
        <title>Adaptation during the transition from Ophiocordyceps entomopathogen to insect associate is accompanied by gene loss and intensified selection.</title>
        <authorList>
            <person name="Ward C.M."/>
            <person name="Onetto C.A."/>
            <person name="Borneman A.R."/>
        </authorList>
    </citation>
    <scope>NUCLEOTIDE SEQUENCE [LARGE SCALE GENOMIC DNA]</scope>
    <source>
        <strain evidence="14">AWRI1</strain>
        <tissue evidence="14">Single Adult Female</tissue>
    </source>
</reference>
<dbReference type="InterPro" id="IPR013088">
    <property type="entry name" value="Znf_NHR/GATA"/>
</dbReference>
<dbReference type="SUPFAM" id="SSF48508">
    <property type="entry name" value="Nuclear receptor ligand-binding domain"/>
    <property type="match status" value="1"/>
</dbReference>
<dbReference type="PRINTS" id="PR00047">
    <property type="entry name" value="STROIDFINGER"/>
</dbReference>
<organism evidence="14 15">
    <name type="scientific">Parthenolecanium corni</name>
    <dbReference type="NCBI Taxonomy" id="536013"/>
    <lineage>
        <taxon>Eukaryota</taxon>
        <taxon>Metazoa</taxon>
        <taxon>Ecdysozoa</taxon>
        <taxon>Arthropoda</taxon>
        <taxon>Hexapoda</taxon>
        <taxon>Insecta</taxon>
        <taxon>Pterygota</taxon>
        <taxon>Neoptera</taxon>
        <taxon>Paraneoptera</taxon>
        <taxon>Hemiptera</taxon>
        <taxon>Sternorrhyncha</taxon>
        <taxon>Coccoidea</taxon>
        <taxon>Coccidae</taxon>
        <taxon>Parthenolecanium</taxon>
    </lineage>
</organism>
<dbReference type="PANTHER" id="PTHR24083">
    <property type="entry name" value="NUCLEAR HORMONE RECEPTOR"/>
    <property type="match status" value="1"/>
</dbReference>
<dbReference type="PROSITE" id="PS51030">
    <property type="entry name" value="NUCLEAR_REC_DBD_2"/>
    <property type="match status" value="1"/>
</dbReference>
<keyword evidence="7 10" id="KW-0804">Transcription</keyword>
<evidence type="ECO:0000259" key="12">
    <source>
        <dbReference type="PROSITE" id="PS51030"/>
    </source>
</evidence>
<dbReference type="PROSITE" id="PS51843">
    <property type="entry name" value="NR_LBD"/>
    <property type="match status" value="1"/>
</dbReference>
<dbReference type="GO" id="GO:0008270">
    <property type="term" value="F:zinc ion binding"/>
    <property type="evidence" value="ECO:0007669"/>
    <property type="project" value="UniProtKB-KW"/>
</dbReference>
<evidence type="ECO:0000259" key="13">
    <source>
        <dbReference type="PROSITE" id="PS51843"/>
    </source>
</evidence>
<dbReference type="InterPro" id="IPR001628">
    <property type="entry name" value="Znf_hrmn_rcpt"/>
</dbReference>
<dbReference type="PRINTS" id="PR00398">
    <property type="entry name" value="STRDHORMONER"/>
</dbReference>
<keyword evidence="15" id="KW-1185">Reference proteome</keyword>
<evidence type="ECO:0000256" key="11">
    <source>
        <dbReference type="SAM" id="MobiDB-lite"/>
    </source>
</evidence>
<dbReference type="SMART" id="SM00430">
    <property type="entry name" value="HOLI"/>
    <property type="match status" value="1"/>
</dbReference>
<evidence type="ECO:0000256" key="3">
    <source>
        <dbReference type="ARBA" id="ARBA00022771"/>
    </source>
</evidence>
<dbReference type="GO" id="GO:0003700">
    <property type="term" value="F:DNA-binding transcription factor activity"/>
    <property type="evidence" value="ECO:0007669"/>
    <property type="project" value="InterPro"/>
</dbReference>
<dbReference type="InterPro" id="IPR035500">
    <property type="entry name" value="NHR-like_dom_sf"/>
</dbReference>
<keyword evidence="9 10" id="KW-0539">Nucleus</keyword>
<keyword evidence="4 10" id="KW-0862">Zinc</keyword>
<evidence type="ECO:0000256" key="4">
    <source>
        <dbReference type="ARBA" id="ARBA00022833"/>
    </source>
</evidence>
<dbReference type="FunFam" id="3.30.50.10:FF:000019">
    <property type="entry name" value="Nuclear receptor subfamily 2 group E member"/>
    <property type="match status" value="1"/>
</dbReference>
<comment type="caution">
    <text evidence="14">The sequence shown here is derived from an EMBL/GenBank/DDBJ whole genome shotgun (WGS) entry which is preliminary data.</text>
</comment>
<dbReference type="Gene3D" id="3.30.50.10">
    <property type="entry name" value="Erythroid Transcription Factor GATA-1, subunit A"/>
    <property type="match status" value="1"/>
</dbReference>
<evidence type="ECO:0000256" key="6">
    <source>
        <dbReference type="ARBA" id="ARBA00023125"/>
    </source>
</evidence>
<feature type="region of interest" description="Disordered" evidence="11">
    <location>
        <begin position="120"/>
        <end position="150"/>
    </location>
</feature>
<dbReference type="Pfam" id="PF00104">
    <property type="entry name" value="Hormone_recep"/>
    <property type="match status" value="1"/>
</dbReference>
<dbReference type="PROSITE" id="PS00031">
    <property type="entry name" value="NUCLEAR_REC_DBD_1"/>
    <property type="match status" value="1"/>
</dbReference>
<dbReference type="SUPFAM" id="SSF57716">
    <property type="entry name" value="Glucocorticoid receptor-like (DNA-binding domain)"/>
    <property type="match status" value="1"/>
</dbReference>
<evidence type="ECO:0000256" key="1">
    <source>
        <dbReference type="ARBA" id="ARBA00004123"/>
    </source>
</evidence>
<comment type="similarity">
    <text evidence="10">Belongs to the nuclear hormone receptor family.</text>
</comment>
<keyword evidence="6 10" id="KW-0238">DNA-binding</keyword>
<dbReference type="Pfam" id="PF00105">
    <property type="entry name" value="zf-C4"/>
    <property type="match status" value="1"/>
</dbReference>
<evidence type="ECO:0000256" key="7">
    <source>
        <dbReference type="ARBA" id="ARBA00023163"/>
    </source>
</evidence>
<protein>
    <submittedName>
        <fullName evidence="14">Uncharacterized protein</fullName>
    </submittedName>
</protein>
<name>A0AAN9Y7B1_9HEMI</name>
<dbReference type="InterPro" id="IPR000536">
    <property type="entry name" value="Nucl_hrmn_rcpt_lig-bd"/>
</dbReference>
<sequence length="387" mass="43987">MVKDEKKKKKDGIISQEKRRILYDVACKVCQDNSSGKHYGIFACDGCAGFFKRSIRRNRSYTCKGKVQGNCVVDKTHRNQCRACRLRKCIQEGMNKDAVQHERGPRNSTLQRQMSLYLKEPSESSSVSPCLDLSSSRISSTSGPPEDMDRSLRSLQVPTSFFFCPPQLLSRIPLPVPTLIPMSNPEAICESAASLVFLNIKITRSMPTFIQLPPEDQLILLRESWHEMFILGAAQWLPPFEVDPLITAFVEWNRGEKPENLVDDAKNMVDAIRNFQRLQVDSHEYSCMRATVLFKPVFDLESKNDKKPVLKEVTTIRTLHEGTQEMLSRYVSAAYPLQQCRLNKLYLSMASAKIVPADVIENLFFRKTIGDAPISQIISGIYQTHCQ</sequence>